<dbReference type="OrthoDB" id="3265817at2759"/>
<feature type="compositionally biased region" description="Polar residues" evidence="1">
    <location>
        <begin position="64"/>
        <end position="79"/>
    </location>
</feature>
<feature type="region of interest" description="Disordered" evidence="1">
    <location>
        <begin position="40"/>
        <end position="119"/>
    </location>
</feature>
<gene>
    <name evidence="2" type="ORF">AAE3_LOCUS13440</name>
</gene>
<feature type="region of interest" description="Disordered" evidence="1">
    <location>
        <begin position="215"/>
        <end position="424"/>
    </location>
</feature>
<dbReference type="AlphaFoldDB" id="A0A8S0X989"/>
<feature type="region of interest" description="Disordered" evidence="1">
    <location>
        <begin position="444"/>
        <end position="504"/>
    </location>
</feature>
<feature type="compositionally biased region" description="Polar residues" evidence="1">
    <location>
        <begin position="483"/>
        <end position="492"/>
    </location>
</feature>
<accession>A0A8S0X989</accession>
<feature type="compositionally biased region" description="Low complexity" evidence="1">
    <location>
        <begin position="47"/>
        <end position="56"/>
    </location>
</feature>
<evidence type="ECO:0000256" key="1">
    <source>
        <dbReference type="SAM" id="MobiDB-lite"/>
    </source>
</evidence>
<feature type="compositionally biased region" description="Basic and acidic residues" evidence="1">
    <location>
        <begin position="467"/>
        <end position="478"/>
    </location>
</feature>
<dbReference type="EMBL" id="CACVBS010000101">
    <property type="protein sequence ID" value="CAA7270992.1"/>
    <property type="molecule type" value="Genomic_DNA"/>
</dbReference>
<feature type="compositionally biased region" description="Basic and acidic residues" evidence="1">
    <location>
        <begin position="219"/>
        <end position="252"/>
    </location>
</feature>
<proteinExistence type="predicted"/>
<organism evidence="2 3">
    <name type="scientific">Cyclocybe aegerita</name>
    <name type="common">Black poplar mushroom</name>
    <name type="synonym">Agrocybe aegerita</name>
    <dbReference type="NCBI Taxonomy" id="1973307"/>
    <lineage>
        <taxon>Eukaryota</taxon>
        <taxon>Fungi</taxon>
        <taxon>Dikarya</taxon>
        <taxon>Basidiomycota</taxon>
        <taxon>Agaricomycotina</taxon>
        <taxon>Agaricomycetes</taxon>
        <taxon>Agaricomycetidae</taxon>
        <taxon>Agaricales</taxon>
        <taxon>Agaricineae</taxon>
        <taxon>Bolbitiaceae</taxon>
        <taxon>Cyclocybe</taxon>
    </lineage>
</organism>
<comment type="caution">
    <text evidence="2">The sequence shown here is derived from an EMBL/GenBank/DDBJ whole genome shotgun (WGS) entry which is preliminary data.</text>
</comment>
<feature type="compositionally biased region" description="Low complexity" evidence="1">
    <location>
        <begin position="83"/>
        <end position="94"/>
    </location>
</feature>
<reference evidence="2 3" key="1">
    <citation type="submission" date="2020-01" db="EMBL/GenBank/DDBJ databases">
        <authorList>
            <person name="Gupta K D."/>
        </authorList>
    </citation>
    <scope>NUCLEOTIDE SEQUENCE [LARGE SCALE GENOMIC DNA]</scope>
</reference>
<evidence type="ECO:0000313" key="3">
    <source>
        <dbReference type="Proteomes" id="UP000467700"/>
    </source>
</evidence>
<feature type="region of interest" description="Disordered" evidence="1">
    <location>
        <begin position="155"/>
        <end position="179"/>
    </location>
</feature>
<sequence length="504" mass="53967">MATYVVEALDEPRIYSHSTPSTHMNSTSQARVLSLDIPMTTTPVHSQPPSSIADSAPPSPSPLLTGSDTFIPSSGTNSEIHSRSSSSATASTSSLPVPIRSESLGSSGSGNPNGSNSALNVRFAPLPELAPRKRRSAAPLGMAARGQLMRRRRGAYADNPNGANQDGPGVNADGSPVMSPAYAVSNPLWTDEEIEQQRRRLEALAARHAQYSASAAALDARHEEEEEMMRERERQEKARARQERQRERERVKATSKAGPEGGEQRGRGRGHRKEGSQELDPKFGTLSRLMKGASKSLWRRASNKDLAIDEAEKRSRLLSGDEKRRQSSTDPANRSASPIAPPTPKPQVPLRPILATIPSNGQAQRGSPPPEGQEDSDLDRRRSNGTDGTEDSSDGHDDHSQGHDEEGGVWEEEIGHMFKNIGQTETIVEGNGRVYTKVEISAAANGNARDESPSVPGTPTSELGGAEGDRGDRGDRGAKSLVKSLTSRTASPSLPIVNGKATKS</sequence>
<feature type="compositionally biased region" description="Low complexity" evidence="1">
    <location>
        <begin position="101"/>
        <end position="119"/>
    </location>
</feature>
<dbReference type="Proteomes" id="UP000467700">
    <property type="component" value="Unassembled WGS sequence"/>
</dbReference>
<name>A0A8S0X989_CYCAE</name>
<evidence type="ECO:0000313" key="2">
    <source>
        <dbReference type="EMBL" id="CAA7270992.1"/>
    </source>
</evidence>
<feature type="compositionally biased region" description="Basic and acidic residues" evidence="1">
    <location>
        <begin position="393"/>
        <end position="406"/>
    </location>
</feature>
<protein>
    <submittedName>
        <fullName evidence="2">Uncharacterized protein</fullName>
    </submittedName>
</protein>
<feature type="compositionally biased region" description="Pro residues" evidence="1">
    <location>
        <begin position="339"/>
        <end position="349"/>
    </location>
</feature>
<keyword evidence="3" id="KW-1185">Reference proteome</keyword>
<feature type="compositionally biased region" description="Basic and acidic residues" evidence="1">
    <location>
        <begin position="302"/>
        <end position="327"/>
    </location>
</feature>